<evidence type="ECO:0000256" key="3">
    <source>
        <dbReference type="ARBA" id="ARBA00022989"/>
    </source>
</evidence>
<comment type="subcellular location">
    <subcellularLocation>
        <location evidence="1">Membrane</location>
        <topology evidence="1">Multi-pass membrane protein</topology>
    </subcellularLocation>
</comment>
<dbReference type="STRING" id="530584.SAMN05421630_102109"/>
<dbReference type="OrthoDB" id="4337053at2"/>
<dbReference type="GO" id="GO:0016020">
    <property type="term" value="C:membrane"/>
    <property type="evidence" value="ECO:0007669"/>
    <property type="project" value="UniProtKB-SubCell"/>
</dbReference>
<accession>A0A222VKS7</accession>
<reference evidence="5 6" key="1">
    <citation type="submission" date="2016-10" db="EMBL/GenBank/DDBJ databases">
        <authorList>
            <person name="de Groot N.N."/>
        </authorList>
    </citation>
    <scope>NUCLEOTIDE SEQUENCE [LARGE SCALE GENOMIC DNA]</scope>
    <source>
        <strain evidence="5 6">CGMCC 4.5506</strain>
    </source>
</reference>
<proteinExistence type="predicted"/>
<dbReference type="EMBL" id="FMZE01000002">
    <property type="protein sequence ID" value="SDC43894.1"/>
    <property type="molecule type" value="Genomic_DNA"/>
</dbReference>
<sequence length="116" mass="11707">MNTTYLVCALATIVANASAAFADFARARFVVANATELGLNTSLIPALGALKAAGACGMLLGVLGMPVIDIAAAAGLVLFFCGAVGIHVRERVFRDIAPPIVYLAMAGSSLALALAN</sequence>
<evidence type="ECO:0000256" key="1">
    <source>
        <dbReference type="ARBA" id="ARBA00004141"/>
    </source>
</evidence>
<evidence type="ECO:0000313" key="6">
    <source>
        <dbReference type="Proteomes" id="UP000199494"/>
    </source>
</evidence>
<evidence type="ECO:0000313" key="5">
    <source>
        <dbReference type="EMBL" id="SDC43894.1"/>
    </source>
</evidence>
<keyword evidence="4" id="KW-0472">Membrane</keyword>
<protein>
    <submittedName>
        <fullName evidence="5">DoxX-like family protein</fullName>
    </submittedName>
</protein>
<keyword evidence="6" id="KW-1185">Reference proteome</keyword>
<keyword evidence="2" id="KW-0812">Transmembrane</keyword>
<dbReference type="InterPro" id="IPR032808">
    <property type="entry name" value="DoxX"/>
</dbReference>
<evidence type="ECO:0000256" key="2">
    <source>
        <dbReference type="ARBA" id="ARBA00022692"/>
    </source>
</evidence>
<dbReference type="Proteomes" id="UP000199494">
    <property type="component" value="Unassembled WGS sequence"/>
</dbReference>
<dbReference type="AlphaFoldDB" id="A0A222VKS7"/>
<dbReference type="RefSeq" id="WP_091799314.1">
    <property type="nucleotide sequence ID" value="NZ_CP016353.1"/>
</dbReference>
<dbReference type="Pfam" id="PF13564">
    <property type="entry name" value="DoxX_2"/>
    <property type="match status" value="1"/>
</dbReference>
<evidence type="ECO:0000256" key="4">
    <source>
        <dbReference type="ARBA" id="ARBA00023136"/>
    </source>
</evidence>
<name>A0A222VKS7_9PSEU</name>
<dbReference type="KEGG" id="pmad:BAY61_05525"/>
<organism evidence="5 6">
    <name type="scientific">Prauserella marina</name>
    <dbReference type="NCBI Taxonomy" id="530584"/>
    <lineage>
        <taxon>Bacteria</taxon>
        <taxon>Bacillati</taxon>
        <taxon>Actinomycetota</taxon>
        <taxon>Actinomycetes</taxon>
        <taxon>Pseudonocardiales</taxon>
        <taxon>Pseudonocardiaceae</taxon>
        <taxon>Prauserella</taxon>
    </lineage>
</organism>
<gene>
    <name evidence="5" type="ORF">SAMN05421630_102109</name>
</gene>
<keyword evidence="3" id="KW-1133">Transmembrane helix</keyword>